<dbReference type="CDD" id="cd03228">
    <property type="entry name" value="ABCC_MRP_Like"/>
    <property type="match status" value="1"/>
</dbReference>
<evidence type="ECO:0000256" key="6">
    <source>
        <dbReference type="ARBA" id="ARBA00022741"/>
    </source>
</evidence>
<dbReference type="GO" id="GO:0016887">
    <property type="term" value="F:ATP hydrolysis activity"/>
    <property type="evidence" value="ECO:0007669"/>
    <property type="project" value="InterPro"/>
</dbReference>
<dbReference type="PROSITE" id="PS50893">
    <property type="entry name" value="ABC_TRANSPORTER_2"/>
    <property type="match status" value="1"/>
</dbReference>
<gene>
    <name evidence="13" type="ORF">Ari01nite_84970</name>
</gene>
<dbReference type="Gene3D" id="3.40.50.300">
    <property type="entry name" value="P-loop containing nucleotide triphosphate hydrolases"/>
    <property type="match status" value="1"/>
</dbReference>
<dbReference type="PANTHER" id="PTHR24221:SF646">
    <property type="entry name" value="HAEMOLYSIN SECRETION ATP-BINDING PROTEIN"/>
    <property type="match status" value="1"/>
</dbReference>
<evidence type="ECO:0000256" key="5">
    <source>
        <dbReference type="ARBA" id="ARBA00022692"/>
    </source>
</evidence>
<dbReference type="GO" id="GO:0005886">
    <property type="term" value="C:plasma membrane"/>
    <property type="evidence" value="ECO:0007669"/>
    <property type="project" value="UniProtKB-SubCell"/>
</dbReference>
<dbReference type="Proteomes" id="UP000636960">
    <property type="component" value="Unassembled WGS sequence"/>
</dbReference>
<keyword evidence="6" id="KW-0547">Nucleotide-binding</keyword>
<dbReference type="GO" id="GO:0005524">
    <property type="term" value="F:ATP binding"/>
    <property type="evidence" value="ECO:0007669"/>
    <property type="project" value="UniProtKB-KW"/>
</dbReference>
<dbReference type="InterPro" id="IPR039421">
    <property type="entry name" value="Type_1_exporter"/>
</dbReference>
<dbReference type="Gene3D" id="1.20.1560.10">
    <property type="entry name" value="ABC transporter type 1, transmembrane domain"/>
    <property type="match status" value="1"/>
</dbReference>
<dbReference type="EMBL" id="BOMV01000097">
    <property type="protein sequence ID" value="GIF01033.1"/>
    <property type="molecule type" value="Genomic_DNA"/>
</dbReference>
<name>A0A919N2N3_9ACTN</name>
<evidence type="ECO:0000256" key="7">
    <source>
        <dbReference type="ARBA" id="ARBA00022840"/>
    </source>
</evidence>
<dbReference type="PANTHER" id="PTHR24221">
    <property type="entry name" value="ATP-BINDING CASSETTE SUB-FAMILY B"/>
    <property type="match status" value="1"/>
</dbReference>
<dbReference type="SMART" id="SM00382">
    <property type="entry name" value="AAA"/>
    <property type="match status" value="1"/>
</dbReference>
<feature type="transmembrane region" description="Helical" evidence="11">
    <location>
        <begin position="171"/>
        <end position="190"/>
    </location>
</feature>
<evidence type="ECO:0000256" key="3">
    <source>
        <dbReference type="ARBA" id="ARBA00022475"/>
    </source>
</evidence>
<feature type="domain" description="ABC transporter" evidence="12">
    <location>
        <begin position="356"/>
        <end position="597"/>
    </location>
</feature>
<comment type="similarity">
    <text evidence="10">Belongs to the ABC transporter superfamily. Siderophore-Fe(3+) uptake transporter (SIUT) (TC 3.A.1.21) family.</text>
</comment>
<dbReference type="InterPro" id="IPR027417">
    <property type="entry name" value="P-loop_NTPase"/>
</dbReference>
<dbReference type="Pfam" id="PF00005">
    <property type="entry name" value="ABC_tran"/>
    <property type="match status" value="1"/>
</dbReference>
<dbReference type="SUPFAM" id="SSF52540">
    <property type="entry name" value="P-loop containing nucleoside triphosphate hydrolases"/>
    <property type="match status" value="1"/>
</dbReference>
<evidence type="ECO:0000256" key="8">
    <source>
        <dbReference type="ARBA" id="ARBA00022989"/>
    </source>
</evidence>
<keyword evidence="8 11" id="KW-1133">Transmembrane helix</keyword>
<proteinExistence type="inferred from homology"/>
<keyword evidence="3" id="KW-1003">Cell membrane</keyword>
<sequence length="616" mass="66483">MGVRVSTGGSVLARRFEERIAFLRRLPDAGWRVLSAYTAVRLLSALVPAGTALATEALLNGAVRDAILLPLLALSGILLAGQLGTVAEPPFRAVLEGRINGAHRSRLAARVAGAGTISRLEDAAVQDLVRTATADPMDWVEKTPADGALTELSLLIRFVGLFSAAAVVARWSLWLVPLIVLPAMLVRLITVRQWVTHYRIWTAGISHSRRYLYWGEVSTTAAEGKELRVFGLARWLIGKHQGHMHQHLDPVWADDARSARVVRLRLVVTALPLGTAYLVVGMGAARGEGAVSLAAAVLAAAWGIFTTMGQAGDAVNTEGARPVLRADRALDDALGRPPAAAPETGRSPVAPGAPLIRFEHVSFRYPGADRPVLTDVHLEIRPGEMLALVGMNGAGKSTLTNLLAGLYPPTSGRITADGAGIETIDRWQRRISVVFQDFVRYPLSLRDNIVLGQATAVPDEEKMRMAAHDAGLDPVVERLARGWDTPISVTVDGGVDLSGGQWQQVALARALYAVRHDARILVLDEPTAHLDVRTEAQLFQKLIGRTDGITTLLISHRLSTVRQADRIILLDGGRVTESGTHDELMAGDGRYAEMYRLQAERFNRGLADWAEPEAAS</sequence>
<evidence type="ECO:0000256" key="2">
    <source>
        <dbReference type="ARBA" id="ARBA00022448"/>
    </source>
</evidence>
<keyword evidence="4" id="KW-0997">Cell inner membrane</keyword>
<evidence type="ECO:0000256" key="4">
    <source>
        <dbReference type="ARBA" id="ARBA00022519"/>
    </source>
</evidence>
<dbReference type="InterPro" id="IPR003439">
    <property type="entry name" value="ABC_transporter-like_ATP-bd"/>
</dbReference>
<comment type="caution">
    <text evidence="13">The sequence shown here is derived from an EMBL/GenBank/DDBJ whole genome shotgun (WGS) entry which is preliminary data.</text>
</comment>
<keyword evidence="5 11" id="KW-0812">Transmembrane</keyword>
<evidence type="ECO:0000256" key="1">
    <source>
        <dbReference type="ARBA" id="ARBA00004429"/>
    </source>
</evidence>
<evidence type="ECO:0000256" key="9">
    <source>
        <dbReference type="ARBA" id="ARBA00023136"/>
    </source>
</evidence>
<dbReference type="SUPFAM" id="SSF90123">
    <property type="entry name" value="ABC transporter transmembrane region"/>
    <property type="match status" value="1"/>
</dbReference>
<keyword evidence="9 11" id="KW-0472">Membrane</keyword>
<feature type="transmembrane region" description="Helical" evidence="11">
    <location>
        <begin position="266"/>
        <end position="285"/>
    </location>
</feature>
<dbReference type="FunFam" id="3.40.50.300:FF:000221">
    <property type="entry name" value="Multidrug ABC transporter ATP-binding protein"/>
    <property type="match status" value="1"/>
</dbReference>
<dbReference type="GO" id="GO:0034040">
    <property type="term" value="F:ATPase-coupled lipid transmembrane transporter activity"/>
    <property type="evidence" value="ECO:0007669"/>
    <property type="project" value="TreeGrafter"/>
</dbReference>
<evidence type="ECO:0000259" key="12">
    <source>
        <dbReference type="PROSITE" id="PS50893"/>
    </source>
</evidence>
<organism evidence="13 14">
    <name type="scientific">Paractinoplanes rishiriensis</name>
    <dbReference type="NCBI Taxonomy" id="1050105"/>
    <lineage>
        <taxon>Bacteria</taxon>
        <taxon>Bacillati</taxon>
        <taxon>Actinomycetota</taxon>
        <taxon>Actinomycetes</taxon>
        <taxon>Micromonosporales</taxon>
        <taxon>Micromonosporaceae</taxon>
        <taxon>Paractinoplanes</taxon>
    </lineage>
</organism>
<keyword evidence="2" id="KW-0813">Transport</keyword>
<evidence type="ECO:0000313" key="13">
    <source>
        <dbReference type="EMBL" id="GIF01033.1"/>
    </source>
</evidence>
<dbReference type="InterPro" id="IPR003593">
    <property type="entry name" value="AAA+_ATPase"/>
</dbReference>
<keyword evidence="14" id="KW-1185">Reference proteome</keyword>
<reference evidence="13" key="1">
    <citation type="submission" date="2021-01" db="EMBL/GenBank/DDBJ databases">
        <title>Whole genome shotgun sequence of Actinoplanes rishiriensis NBRC 108556.</title>
        <authorList>
            <person name="Komaki H."/>
            <person name="Tamura T."/>
        </authorList>
    </citation>
    <scope>NUCLEOTIDE SEQUENCE</scope>
    <source>
        <strain evidence="13">NBRC 108556</strain>
    </source>
</reference>
<evidence type="ECO:0000256" key="10">
    <source>
        <dbReference type="ARBA" id="ARBA00023455"/>
    </source>
</evidence>
<dbReference type="AlphaFoldDB" id="A0A919N2N3"/>
<accession>A0A919N2N3</accession>
<evidence type="ECO:0000313" key="14">
    <source>
        <dbReference type="Proteomes" id="UP000636960"/>
    </source>
</evidence>
<evidence type="ECO:0000256" key="11">
    <source>
        <dbReference type="SAM" id="Phobius"/>
    </source>
</evidence>
<dbReference type="InterPro" id="IPR036640">
    <property type="entry name" value="ABC1_TM_sf"/>
</dbReference>
<protein>
    <submittedName>
        <fullName evidence="13">Multidrug ABC transporter permease</fullName>
    </submittedName>
</protein>
<comment type="subcellular location">
    <subcellularLocation>
        <location evidence="1">Cell inner membrane</location>
        <topology evidence="1">Multi-pass membrane protein</topology>
    </subcellularLocation>
</comment>
<keyword evidence="7" id="KW-0067">ATP-binding</keyword>